<dbReference type="RefSeq" id="WP_055461693.1">
    <property type="nucleotide sequence ID" value="NZ_CYHG01000002.1"/>
</dbReference>
<dbReference type="Pfam" id="PF04362">
    <property type="entry name" value="Iron_traffic"/>
    <property type="match status" value="1"/>
</dbReference>
<dbReference type="GO" id="GO:0034599">
    <property type="term" value="P:cellular response to oxidative stress"/>
    <property type="evidence" value="ECO:0007669"/>
    <property type="project" value="TreeGrafter"/>
</dbReference>
<sequence>MANTVFCKKFQKEMEGLERAPLPGAKGQEILENVSKQAWQEWQALQTMIINEKHLNLMQPDTRKYLLEQMDKFFNNEETDRLQGYVDPNDIQEL</sequence>
<comment type="similarity">
    <text evidence="2">Belongs to the Fe(2+)-trafficking protein family.</text>
</comment>
<accession>A0A0K6IHY9</accession>
<keyword evidence="1 2" id="KW-0408">Iron</keyword>
<dbReference type="HAMAP" id="MF_00686">
    <property type="entry name" value="Fe_traffic_YggX"/>
    <property type="match status" value="1"/>
</dbReference>
<gene>
    <name evidence="3" type="ORF">Ga0061065_10257</name>
</gene>
<dbReference type="PANTHER" id="PTHR36965:SF1">
    <property type="entry name" value="FE(2+)-TRAFFICKING PROTEIN-RELATED"/>
    <property type="match status" value="1"/>
</dbReference>
<dbReference type="STRING" id="1137284.GCA_001418205_00562"/>
<dbReference type="OrthoDB" id="9804318at2"/>
<dbReference type="PANTHER" id="PTHR36965">
    <property type="entry name" value="FE(2+)-TRAFFICKING PROTEIN-RELATED"/>
    <property type="match status" value="1"/>
</dbReference>
<evidence type="ECO:0000256" key="2">
    <source>
        <dbReference type="HAMAP-Rule" id="MF_00686"/>
    </source>
</evidence>
<comment type="function">
    <text evidence="2">Could be a mediator in iron transactions between iron acquisition and iron-requiring processes, such as synthesis and/or repair of Fe-S clusters in biosynthetic enzymes.</text>
</comment>
<dbReference type="GO" id="GO:0005829">
    <property type="term" value="C:cytosol"/>
    <property type="evidence" value="ECO:0007669"/>
    <property type="project" value="TreeGrafter"/>
</dbReference>
<proteinExistence type="inferred from homology"/>
<dbReference type="InterPro" id="IPR036766">
    <property type="entry name" value="Fe_traffick_prot_YggX_sf"/>
</dbReference>
<dbReference type="SUPFAM" id="SSF111148">
    <property type="entry name" value="YggX-like"/>
    <property type="match status" value="1"/>
</dbReference>
<dbReference type="NCBIfam" id="NF003817">
    <property type="entry name" value="PRK05408.1"/>
    <property type="match status" value="1"/>
</dbReference>
<name>A0A0K6IHY9_9GAMM</name>
<dbReference type="AlphaFoldDB" id="A0A0K6IHY9"/>
<evidence type="ECO:0000256" key="1">
    <source>
        <dbReference type="ARBA" id="ARBA00023004"/>
    </source>
</evidence>
<dbReference type="PIRSF" id="PIRSF029827">
    <property type="entry name" value="Fe_traffic_YggX"/>
    <property type="match status" value="1"/>
</dbReference>
<evidence type="ECO:0000313" key="3">
    <source>
        <dbReference type="EMBL" id="CUB02720.1"/>
    </source>
</evidence>
<organism evidence="3 4">
    <name type="scientific">Marinomonas fungiae</name>
    <dbReference type="NCBI Taxonomy" id="1137284"/>
    <lineage>
        <taxon>Bacteria</taxon>
        <taxon>Pseudomonadati</taxon>
        <taxon>Pseudomonadota</taxon>
        <taxon>Gammaproteobacteria</taxon>
        <taxon>Oceanospirillales</taxon>
        <taxon>Oceanospirillaceae</taxon>
        <taxon>Marinomonas</taxon>
    </lineage>
</organism>
<dbReference type="Proteomes" id="UP000182769">
    <property type="component" value="Unassembled WGS sequence"/>
</dbReference>
<dbReference type="InterPro" id="IPR007457">
    <property type="entry name" value="Fe_traffick_prot_YggX"/>
</dbReference>
<dbReference type="Gene3D" id="1.10.3880.10">
    <property type="entry name" value="Fe(II) trafficking protein YggX"/>
    <property type="match status" value="1"/>
</dbReference>
<keyword evidence="4" id="KW-1185">Reference proteome</keyword>
<dbReference type="GO" id="GO:0005506">
    <property type="term" value="F:iron ion binding"/>
    <property type="evidence" value="ECO:0007669"/>
    <property type="project" value="UniProtKB-UniRule"/>
</dbReference>
<dbReference type="EMBL" id="CYHG01000002">
    <property type="protein sequence ID" value="CUB02720.1"/>
    <property type="molecule type" value="Genomic_DNA"/>
</dbReference>
<reference evidence="4" key="1">
    <citation type="submission" date="2015-08" db="EMBL/GenBank/DDBJ databases">
        <authorList>
            <person name="Varghese N."/>
        </authorList>
    </citation>
    <scope>NUCLEOTIDE SEQUENCE [LARGE SCALE GENOMIC DNA]</scope>
    <source>
        <strain evidence="4">JCM 18476</strain>
    </source>
</reference>
<evidence type="ECO:0000313" key="4">
    <source>
        <dbReference type="Proteomes" id="UP000182769"/>
    </source>
</evidence>
<protein>
    <recommendedName>
        <fullName evidence="2">Probable Fe(2+)-trafficking protein</fullName>
    </recommendedName>
</protein>